<dbReference type="InParanoid" id="A0A165NK74"/>
<sequence length="77" mass="9008">MYPENIDDASPRMWLFLIKRPIPLITRSQNDSSFMAACTSSSFILVSSSPPWRAVFYGQWFRFSLFSDRPQHNARFS</sequence>
<dbReference type="EMBL" id="KV425634">
    <property type="protein sequence ID" value="KZT19761.1"/>
    <property type="molecule type" value="Genomic_DNA"/>
</dbReference>
<protein>
    <submittedName>
        <fullName evidence="1">Uncharacterized protein</fullName>
    </submittedName>
</protein>
<proteinExistence type="predicted"/>
<reference evidence="1 2" key="1">
    <citation type="journal article" date="2016" name="Mol. Biol. Evol.">
        <title>Comparative Genomics of Early-Diverging Mushroom-Forming Fungi Provides Insights into the Origins of Lignocellulose Decay Capabilities.</title>
        <authorList>
            <person name="Nagy L.G."/>
            <person name="Riley R."/>
            <person name="Tritt A."/>
            <person name="Adam C."/>
            <person name="Daum C."/>
            <person name="Floudas D."/>
            <person name="Sun H."/>
            <person name="Yadav J.S."/>
            <person name="Pangilinan J."/>
            <person name="Larsson K.H."/>
            <person name="Matsuura K."/>
            <person name="Barry K."/>
            <person name="Labutti K."/>
            <person name="Kuo R."/>
            <person name="Ohm R.A."/>
            <person name="Bhattacharya S.S."/>
            <person name="Shirouzu T."/>
            <person name="Yoshinaga Y."/>
            <person name="Martin F.M."/>
            <person name="Grigoriev I.V."/>
            <person name="Hibbett D.S."/>
        </authorList>
    </citation>
    <scope>NUCLEOTIDE SEQUENCE [LARGE SCALE GENOMIC DNA]</scope>
    <source>
        <strain evidence="1 2">HHB14362 ss-1</strain>
    </source>
</reference>
<dbReference type="Proteomes" id="UP000076761">
    <property type="component" value="Unassembled WGS sequence"/>
</dbReference>
<keyword evidence="2" id="KW-1185">Reference proteome</keyword>
<dbReference type="AlphaFoldDB" id="A0A165NK74"/>
<organism evidence="1 2">
    <name type="scientific">Neolentinus lepideus HHB14362 ss-1</name>
    <dbReference type="NCBI Taxonomy" id="1314782"/>
    <lineage>
        <taxon>Eukaryota</taxon>
        <taxon>Fungi</taxon>
        <taxon>Dikarya</taxon>
        <taxon>Basidiomycota</taxon>
        <taxon>Agaricomycotina</taxon>
        <taxon>Agaricomycetes</taxon>
        <taxon>Gloeophyllales</taxon>
        <taxon>Gloeophyllaceae</taxon>
        <taxon>Neolentinus</taxon>
    </lineage>
</organism>
<accession>A0A165NK74</accession>
<gene>
    <name evidence="1" type="ORF">NEOLEDRAFT_1141647</name>
</gene>
<evidence type="ECO:0000313" key="1">
    <source>
        <dbReference type="EMBL" id="KZT19761.1"/>
    </source>
</evidence>
<name>A0A165NK74_9AGAM</name>
<evidence type="ECO:0000313" key="2">
    <source>
        <dbReference type="Proteomes" id="UP000076761"/>
    </source>
</evidence>